<proteinExistence type="predicted"/>
<evidence type="ECO:0000256" key="1">
    <source>
        <dbReference type="SAM" id="MobiDB-lite"/>
    </source>
</evidence>
<sequence length="324" mass="36126">MSKNSLPRHPIVPMPSNKRARSADDNMSNEEMTIPERSQDTNIIDDFTVQPVKPWKQYWAELGKLRRDVEAKGEGPPDIVPIEANKHVQNVPPAKGPAKKLRPIPGNGDTTSHDDADDADDTEHDCGQNSDNDEFAEFNYLEHVDGMVDKVDPASPKKTLRTCSKSYNSYAGVGPGWLNDAVNAETEGATETLVREAELRHQIIAEGFFRSLGFRRVGSSRWLALSSNPEHPCHSLDAAADFELPTPPQRTISMKTAEVFDECINLDDQAVYERLKSLPKDKSPHDPERQVANANGNTMLHYAAIGSKPRTLSWILEKTKARHR</sequence>
<dbReference type="STRING" id="1460663.A0A177C775"/>
<dbReference type="Proteomes" id="UP000077069">
    <property type="component" value="Unassembled WGS sequence"/>
</dbReference>
<reference evidence="2 3" key="1">
    <citation type="submission" date="2016-05" db="EMBL/GenBank/DDBJ databases">
        <title>Comparative analysis of secretome profiles of manganese(II)-oxidizing ascomycete fungi.</title>
        <authorList>
            <consortium name="DOE Joint Genome Institute"/>
            <person name="Zeiner C.A."/>
            <person name="Purvine S.O."/>
            <person name="Zink E.M."/>
            <person name="Wu S."/>
            <person name="Pasa-Tolic L."/>
            <person name="Chaput D.L."/>
            <person name="Haridas S."/>
            <person name="Grigoriev I.V."/>
            <person name="Santelli C.M."/>
            <person name="Hansel C.M."/>
        </authorList>
    </citation>
    <scope>NUCLEOTIDE SEQUENCE [LARGE SCALE GENOMIC DNA]</scope>
    <source>
        <strain evidence="2 3">AP3s5-JAC2a</strain>
    </source>
</reference>
<evidence type="ECO:0000313" key="2">
    <source>
        <dbReference type="EMBL" id="OAG02712.1"/>
    </source>
</evidence>
<organism evidence="2 3">
    <name type="scientific">Paraphaeosphaeria sporulosa</name>
    <dbReference type="NCBI Taxonomy" id="1460663"/>
    <lineage>
        <taxon>Eukaryota</taxon>
        <taxon>Fungi</taxon>
        <taxon>Dikarya</taxon>
        <taxon>Ascomycota</taxon>
        <taxon>Pezizomycotina</taxon>
        <taxon>Dothideomycetes</taxon>
        <taxon>Pleosporomycetidae</taxon>
        <taxon>Pleosporales</taxon>
        <taxon>Massarineae</taxon>
        <taxon>Didymosphaeriaceae</taxon>
        <taxon>Paraphaeosphaeria</taxon>
    </lineage>
</organism>
<dbReference type="InParanoid" id="A0A177C775"/>
<feature type="region of interest" description="Disordered" evidence="1">
    <location>
        <begin position="1"/>
        <end position="42"/>
    </location>
</feature>
<evidence type="ECO:0000313" key="3">
    <source>
        <dbReference type="Proteomes" id="UP000077069"/>
    </source>
</evidence>
<dbReference type="OrthoDB" id="3919855at2759"/>
<dbReference type="RefSeq" id="XP_018033077.1">
    <property type="nucleotide sequence ID" value="XM_018184307.1"/>
</dbReference>
<evidence type="ECO:0008006" key="4">
    <source>
        <dbReference type="Google" id="ProtNLM"/>
    </source>
</evidence>
<dbReference type="AlphaFoldDB" id="A0A177C775"/>
<gene>
    <name evidence="2" type="ORF">CC84DRAFT_1250587</name>
</gene>
<dbReference type="EMBL" id="KV441555">
    <property type="protein sequence ID" value="OAG02712.1"/>
    <property type="molecule type" value="Genomic_DNA"/>
</dbReference>
<accession>A0A177C775</accession>
<dbReference type="GeneID" id="28767793"/>
<feature type="region of interest" description="Disordered" evidence="1">
    <location>
        <begin position="70"/>
        <end position="132"/>
    </location>
</feature>
<protein>
    <recommendedName>
        <fullName evidence="4">Ankyrin</fullName>
    </recommendedName>
</protein>
<keyword evidence="3" id="KW-1185">Reference proteome</keyword>
<name>A0A177C775_9PLEO</name>